<dbReference type="GO" id="GO:0006284">
    <property type="term" value="P:base-excision repair"/>
    <property type="evidence" value="ECO:0007669"/>
    <property type="project" value="TreeGrafter"/>
</dbReference>
<dbReference type="EMBL" id="KV722372">
    <property type="protein sequence ID" value="OCH92251.1"/>
    <property type="molecule type" value="Genomic_DNA"/>
</dbReference>
<dbReference type="InterPro" id="IPR036237">
    <property type="entry name" value="Xyl_isomerase-like_sf"/>
</dbReference>
<evidence type="ECO:0000313" key="11">
    <source>
        <dbReference type="EMBL" id="OCH92251.1"/>
    </source>
</evidence>
<dbReference type="Pfam" id="PF01261">
    <property type="entry name" value="AP_endonuc_2"/>
    <property type="match status" value="1"/>
</dbReference>
<keyword evidence="8" id="KW-0234">DNA repair</keyword>
<dbReference type="GO" id="GO:0005739">
    <property type="term" value="C:mitochondrion"/>
    <property type="evidence" value="ECO:0007669"/>
    <property type="project" value="TreeGrafter"/>
</dbReference>
<dbReference type="PROSITE" id="PS51432">
    <property type="entry name" value="AP_NUCLEASE_F2_4"/>
    <property type="match status" value="1"/>
</dbReference>
<dbReference type="Proteomes" id="UP000250043">
    <property type="component" value="Unassembled WGS sequence"/>
</dbReference>
<evidence type="ECO:0000256" key="4">
    <source>
        <dbReference type="ARBA" id="ARBA00022723"/>
    </source>
</evidence>
<evidence type="ECO:0000256" key="2">
    <source>
        <dbReference type="ARBA" id="ARBA00005340"/>
    </source>
</evidence>
<dbReference type="OrthoDB" id="7663182at2759"/>
<dbReference type="AlphaFoldDB" id="A0A8E2AWJ0"/>
<dbReference type="GO" id="GO:0008270">
    <property type="term" value="F:zinc ion binding"/>
    <property type="evidence" value="ECO:0007669"/>
    <property type="project" value="InterPro"/>
</dbReference>
<dbReference type="InterPro" id="IPR013022">
    <property type="entry name" value="Xyl_isomerase-like_TIM-brl"/>
</dbReference>
<dbReference type="PROSITE" id="PS00731">
    <property type="entry name" value="AP_NUCLEASE_F2_3"/>
    <property type="match status" value="1"/>
</dbReference>
<proteinExistence type="inferred from homology"/>
<dbReference type="PANTHER" id="PTHR21445">
    <property type="entry name" value="ENDONUCLEASE IV ENDODEOXYRIBONUCLEASE IV"/>
    <property type="match status" value="1"/>
</dbReference>
<dbReference type="GO" id="GO:0008081">
    <property type="term" value="F:phosphoric diester hydrolase activity"/>
    <property type="evidence" value="ECO:0007669"/>
    <property type="project" value="TreeGrafter"/>
</dbReference>
<evidence type="ECO:0000256" key="8">
    <source>
        <dbReference type="ARBA" id="ARBA00023204"/>
    </source>
</evidence>
<keyword evidence="12" id="KW-1185">Reference proteome</keyword>
<accession>A0A8E2AWJ0</accession>
<dbReference type="Gene3D" id="3.20.20.150">
    <property type="entry name" value="Divalent-metal-dependent TIM barrel enzymes"/>
    <property type="match status" value="1"/>
</dbReference>
<dbReference type="NCBIfam" id="TIGR00587">
    <property type="entry name" value="nfo"/>
    <property type="match status" value="1"/>
</dbReference>
<name>A0A8E2AWJ0_9APHY</name>
<keyword evidence="11" id="KW-0255">Endonuclease</keyword>
<evidence type="ECO:0000256" key="9">
    <source>
        <dbReference type="SAM" id="MobiDB-lite"/>
    </source>
</evidence>
<evidence type="ECO:0000256" key="7">
    <source>
        <dbReference type="ARBA" id="ARBA00022833"/>
    </source>
</evidence>
<keyword evidence="11" id="KW-0540">Nuclease</keyword>
<comment type="similarity">
    <text evidence="2">Belongs to the AP endonuclease 2 family.</text>
</comment>
<sequence length="299" mass="32918">MPHGNYLVNLGNPDDEKREKSYQCFLDDLKRCQALGLHLYNFHPGSTVGQTTPEASLTLVADCINRAHRETENVVLILENMAGAGNVLGGRFSELGSVIQQVVDKSRVGVCLDTCHMFAAGYDIRTKEGWDATMIEFEHEIGLQYLRGMHLNDSKASLGSKRDRHANIGLGELKLSTFAHILSDPRTQGLPLILETPAFDAPGTNWRTGGMDVWRSEVAVLHRLADHSGTDAGFEGRLAEWTRELADMVGEASGVRSAKGNKVNHEGRPVKKRRKGKAAEDEAEETDEEHHCCSDDGTI</sequence>
<gene>
    <name evidence="11" type="ORF">OBBRIDRAFT_791490</name>
</gene>
<evidence type="ECO:0000259" key="10">
    <source>
        <dbReference type="Pfam" id="PF01261"/>
    </source>
</evidence>
<keyword evidence="4" id="KW-0479">Metal-binding</keyword>
<dbReference type="GO" id="GO:0003677">
    <property type="term" value="F:DNA binding"/>
    <property type="evidence" value="ECO:0007669"/>
    <property type="project" value="InterPro"/>
</dbReference>
<organism evidence="11 12">
    <name type="scientific">Obba rivulosa</name>
    <dbReference type="NCBI Taxonomy" id="1052685"/>
    <lineage>
        <taxon>Eukaryota</taxon>
        <taxon>Fungi</taxon>
        <taxon>Dikarya</taxon>
        <taxon>Basidiomycota</taxon>
        <taxon>Agaricomycotina</taxon>
        <taxon>Agaricomycetes</taxon>
        <taxon>Polyporales</taxon>
        <taxon>Gelatoporiaceae</taxon>
        <taxon>Obba</taxon>
    </lineage>
</organism>
<dbReference type="SMART" id="SM00518">
    <property type="entry name" value="AP2Ec"/>
    <property type="match status" value="1"/>
</dbReference>
<evidence type="ECO:0000313" key="12">
    <source>
        <dbReference type="Proteomes" id="UP000250043"/>
    </source>
</evidence>
<evidence type="ECO:0000256" key="5">
    <source>
        <dbReference type="ARBA" id="ARBA00022763"/>
    </source>
</evidence>
<dbReference type="InterPro" id="IPR001719">
    <property type="entry name" value="AP_endonuc_2"/>
</dbReference>
<keyword evidence="6" id="KW-0378">Hydrolase</keyword>
<dbReference type="PROSITE" id="PS00730">
    <property type="entry name" value="AP_NUCLEASE_F2_2"/>
    <property type="match status" value="1"/>
</dbReference>
<feature type="region of interest" description="Disordered" evidence="9">
    <location>
        <begin position="252"/>
        <end position="299"/>
    </location>
</feature>
<dbReference type="CDD" id="cd00019">
    <property type="entry name" value="AP2Ec"/>
    <property type="match status" value="1"/>
</dbReference>
<comment type="cofactor">
    <cofactor evidence="1">
        <name>Zn(2+)</name>
        <dbReference type="ChEBI" id="CHEBI:29105"/>
    </cofactor>
</comment>
<evidence type="ECO:0000256" key="3">
    <source>
        <dbReference type="ARBA" id="ARBA00021759"/>
    </source>
</evidence>
<dbReference type="InterPro" id="IPR018246">
    <property type="entry name" value="AP_endonuc_F2_Zn_BS"/>
</dbReference>
<dbReference type="GO" id="GO:0005634">
    <property type="term" value="C:nucleus"/>
    <property type="evidence" value="ECO:0007669"/>
    <property type="project" value="TreeGrafter"/>
</dbReference>
<evidence type="ECO:0000256" key="6">
    <source>
        <dbReference type="ARBA" id="ARBA00022801"/>
    </source>
</evidence>
<dbReference type="GO" id="GO:0003906">
    <property type="term" value="F:DNA-(apurinic or apyrimidinic site) endonuclease activity"/>
    <property type="evidence" value="ECO:0007669"/>
    <property type="project" value="TreeGrafter"/>
</dbReference>
<dbReference type="PANTHER" id="PTHR21445:SF0">
    <property type="entry name" value="APURINIC-APYRIMIDINIC ENDONUCLEASE"/>
    <property type="match status" value="1"/>
</dbReference>
<dbReference type="FunFam" id="3.20.20.150:FF:000001">
    <property type="entry name" value="Probable endonuclease 4"/>
    <property type="match status" value="1"/>
</dbReference>
<reference evidence="11 12" key="1">
    <citation type="submission" date="2016-07" db="EMBL/GenBank/DDBJ databases">
        <title>Draft genome of the white-rot fungus Obba rivulosa 3A-2.</title>
        <authorList>
            <consortium name="DOE Joint Genome Institute"/>
            <person name="Miettinen O."/>
            <person name="Riley R."/>
            <person name="Acob R."/>
            <person name="Barry K."/>
            <person name="Cullen D."/>
            <person name="De Vries R."/>
            <person name="Hainaut M."/>
            <person name="Hatakka A."/>
            <person name="Henrissat B."/>
            <person name="Hilden K."/>
            <person name="Kuo R."/>
            <person name="Labutti K."/>
            <person name="Lipzen A."/>
            <person name="Makela M.R."/>
            <person name="Sandor L."/>
            <person name="Spatafora J.W."/>
            <person name="Grigoriev I.V."/>
            <person name="Hibbett D.S."/>
        </authorList>
    </citation>
    <scope>NUCLEOTIDE SEQUENCE [LARGE SCALE GENOMIC DNA]</scope>
    <source>
        <strain evidence="11 12">3A-2</strain>
    </source>
</reference>
<keyword evidence="7" id="KW-0862">Zinc</keyword>
<evidence type="ECO:0000256" key="1">
    <source>
        <dbReference type="ARBA" id="ARBA00001947"/>
    </source>
</evidence>
<dbReference type="SUPFAM" id="SSF51658">
    <property type="entry name" value="Xylose isomerase-like"/>
    <property type="match status" value="1"/>
</dbReference>
<protein>
    <recommendedName>
        <fullName evidence="3">Apurinic-apyrimidinic endonuclease 1</fullName>
    </recommendedName>
</protein>
<keyword evidence="5" id="KW-0227">DNA damage</keyword>
<feature type="compositionally biased region" description="Basic and acidic residues" evidence="9">
    <location>
        <begin position="288"/>
        <end position="299"/>
    </location>
</feature>
<feature type="domain" description="Xylose isomerase-like TIM barrel" evidence="10">
    <location>
        <begin position="2"/>
        <end position="208"/>
    </location>
</feature>